<dbReference type="GO" id="GO:0005829">
    <property type="term" value="C:cytosol"/>
    <property type="evidence" value="ECO:0007669"/>
    <property type="project" value="TreeGrafter"/>
</dbReference>
<evidence type="ECO:0000256" key="2">
    <source>
        <dbReference type="ARBA" id="ARBA00001997"/>
    </source>
</evidence>
<dbReference type="InterPro" id="IPR000888">
    <property type="entry name" value="RmlC-like"/>
</dbReference>
<dbReference type="GO" id="GO:0000271">
    <property type="term" value="P:polysaccharide biosynthetic process"/>
    <property type="evidence" value="ECO:0007669"/>
    <property type="project" value="TreeGrafter"/>
</dbReference>
<evidence type="ECO:0000256" key="5">
    <source>
        <dbReference type="ARBA" id="ARBA00029758"/>
    </source>
</evidence>
<accession>A0A918TIE0</accession>
<evidence type="ECO:0000256" key="3">
    <source>
        <dbReference type="ARBA" id="ARBA00012098"/>
    </source>
</evidence>
<reference evidence="9" key="1">
    <citation type="journal article" date="2014" name="Int. J. Syst. Evol. Microbiol.">
        <title>Complete genome sequence of Corynebacterium casei LMG S-19264T (=DSM 44701T), isolated from a smear-ripened cheese.</title>
        <authorList>
            <consortium name="US DOE Joint Genome Institute (JGI-PGF)"/>
            <person name="Walter F."/>
            <person name="Albersmeier A."/>
            <person name="Kalinowski J."/>
            <person name="Ruckert C."/>
        </authorList>
    </citation>
    <scope>NUCLEOTIDE SEQUENCE</scope>
    <source>
        <strain evidence="9">KCTC 23310</strain>
    </source>
</reference>
<dbReference type="Gene3D" id="2.60.120.10">
    <property type="entry name" value="Jelly Rolls"/>
    <property type="match status" value="1"/>
</dbReference>
<protein>
    <recommendedName>
        <fullName evidence="4">dTDP-4-dehydrorhamnose 3,5-epimerase</fullName>
        <ecNumber evidence="3">5.1.3.13</ecNumber>
    </recommendedName>
    <alternativeName>
        <fullName evidence="6">Thymidine diphospho-4-keto-rhamnose 3,5-epimerase</fullName>
    </alternativeName>
    <alternativeName>
        <fullName evidence="5">dTDP-4-keto-6-deoxyglucose 3,5-epimerase</fullName>
    </alternativeName>
    <alternativeName>
        <fullName evidence="7">dTDP-6-deoxy-D-xylo-4-hexulose 3,5-epimerase</fullName>
    </alternativeName>
</protein>
<evidence type="ECO:0000256" key="6">
    <source>
        <dbReference type="ARBA" id="ARBA00031424"/>
    </source>
</evidence>
<name>A0A918TIE0_9RHOB</name>
<dbReference type="InterPro" id="IPR014710">
    <property type="entry name" value="RmlC-like_jellyroll"/>
</dbReference>
<gene>
    <name evidence="9" type="ORF">GCM10007315_09130</name>
</gene>
<proteinExistence type="predicted"/>
<dbReference type="PANTHER" id="PTHR21047:SF2">
    <property type="entry name" value="THYMIDINE DIPHOSPHO-4-KETO-RHAMNOSE 3,5-EPIMERASE"/>
    <property type="match status" value="1"/>
</dbReference>
<dbReference type="EC" id="5.1.3.13" evidence="3"/>
<dbReference type="SUPFAM" id="SSF51182">
    <property type="entry name" value="RmlC-like cupins"/>
    <property type="match status" value="1"/>
</dbReference>
<evidence type="ECO:0000256" key="8">
    <source>
        <dbReference type="PIRSR" id="PIRSR600888-3"/>
    </source>
</evidence>
<keyword evidence="10" id="KW-1185">Reference proteome</keyword>
<evidence type="ECO:0000313" key="9">
    <source>
        <dbReference type="EMBL" id="GHC49180.1"/>
    </source>
</evidence>
<evidence type="ECO:0000313" key="10">
    <source>
        <dbReference type="Proteomes" id="UP000638981"/>
    </source>
</evidence>
<evidence type="ECO:0000256" key="1">
    <source>
        <dbReference type="ARBA" id="ARBA00001298"/>
    </source>
</evidence>
<evidence type="ECO:0000256" key="4">
    <source>
        <dbReference type="ARBA" id="ARBA00019595"/>
    </source>
</evidence>
<evidence type="ECO:0000256" key="7">
    <source>
        <dbReference type="ARBA" id="ARBA00033311"/>
    </source>
</evidence>
<comment type="caution">
    <text evidence="9">The sequence shown here is derived from an EMBL/GenBank/DDBJ whole genome shotgun (WGS) entry which is preliminary data.</text>
</comment>
<dbReference type="GO" id="GO:0008830">
    <property type="term" value="F:dTDP-4-dehydrorhamnose 3,5-epimerase activity"/>
    <property type="evidence" value="ECO:0007669"/>
    <property type="project" value="UniProtKB-EC"/>
</dbReference>
<sequence length="181" mass="20227">MDLLERTLAAASKDQRTTDDKGTLLAGLPQGGTLRASPPITDDRGSLFEVFNEVWPGQGGNPVRQAYVTTMRPGVVKGWGLHKRHGDRYFLLTGTIQFLMYDVRPDSPTLGHLFKVTVSEANRQFLTIPPFVWHADHNVGDTEALLLSMPTEPYDYADPDKWRLPLDTPLIPHKFPGARGY</sequence>
<feature type="site" description="Participates in a stacking interaction with the thymidine ring of dTDP-4-oxo-6-deoxyglucose" evidence="8">
    <location>
        <position position="154"/>
    </location>
</feature>
<reference evidence="9" key="2">
    <citation type="submission" date="2020-09" db="EMBL/GenBank/DDBJ databases">
        <authorList>
            <person name="Sun Q."/>
            <person name="Kim S."/>
        </authorList>
    </citation>
    <scope>NUCLEOTIDE SEQUENCE</scope>
    <source>
        <strain evidence="9">KCTC 23310</strain>
    </source>
</reference>
<dbReference type="PANTHER" id="PTHR21047">
    <property type="entry name" value="DTDP-6-DEOXY-D-GLUCOSE-3,5 EPIMERASE"/>
    <property type="match status" value="1"/>
</dbReference>
<dbReference type="Pfam" id="PF00908">
    <property type="entry name" value="dTDP_sugar_isom"/>
    <property type="match status" value="1"/>
</dbReference>
<dbReference type="RefSeq" id="WP_189410438.1">
    <property type="nucleotide sequence ID" value="NZ_BMYJ01000002.1"/>
</dbReference>
<dbReference type="AlphaFoldDB" id="A0A918TIE0"/>
<dbReference type="EMBL" id="BMYJ01000002">
    <property type="protein sequence ID" value="GHC49180.1"/>
    <property type="molecule type" value="Genomic_DNA"/>
</dbReference>
<dbReference type="Proteomes" id="UP000638981">
    <property type="component" value="Unassembled WGS sequence"/>
</dbReference>
<organism evidence="9 10">
    <name type="scientific">Neogemmobacter tilapiae</name>
    <dbReference type="NCBI Taxonomy" id="875041"/>
    <lineage>
        <taxon>Bacteria</taxon>
        <taxon>Pseudomonadati</taxon>
        <taxon>Pseudomonadota</taxon>
        <taxon>Alphaproteobacteria</taxon>
        <taxon>Rhodobacterales</taxon>
        <taxon>Paracoccaceae</taxon>
        <taxon>Neogemmobacter</taxon>
    </lineage>
</organism>
<comment type="function">
    <text evidence="2">Catalyzes the epimerization of the C3' and C5'positions of dTDP-6-deoxy-D-xylo-4-hexulose, forming dTDP-6-deoxy-L-lyxo-4-hexulose.</text>
</comment>
<comment type="catalytic activity">
    <reaction evidence="1">
        <text>dTDP-4-dehydro-6-deoxy-alpha-D-glucose = dTDP-4-dehydro-beta-L-rhamnose</text>
        <dbReference type="Rhea" id="RHEA:16969"/>
        <dbReference type="ChEBI" id="CHEBI:57649"/>
        <dbReference type="ChEBI" id="CHEBI:62830"/>
        <dbReference type="EC" id="5.1.3.13"/>
    </reaction>
</comment>
<dbReference type="InterPro" id="IPR011051">
    <property type="entry name" value="RmlC_Cupin_sf"/>
</dbReference>